<protein>
    <submittedName>
        <fullName evidence="2">Uncharacterized protein</fullName>
    </submittedName>
</protein>
<evidence type="ECO:0000256" key="1">
    <source>
        <dbReference type="SAM" id="MobiDB-lite"/>
    </source>
</evidence>
<name>A0ABQ9G5H5_9NEOP</name>
<dbReference type="Proteomes" id="UP001159363">
    <property type="component" value="Chromosome 14"/>
</dbReference>
<reference evidence="2 3" key="1">
    <citation type="submission" date="2023-02" db="EMBL/GenBank/DDBJ databases">
        <title>LHISI_Scaffold_Assembly.</title>
        <authorList>
            <person name="Stuart O.P."/>
            <person name="Cleave R."/>
            <person name="Magrath M.J.L."/>
            <person name="Mikheyev A.S."/>
        </authorList>
    </citation>
    <scope>NUCLEOTIDE SEQUENCE [LARGE SCALE GENOMIC DNA]</scope>
    <source>
        <strain evidence="2">Daus_M_001</strain>
        <tissue evidence="2">Leg muscle</tissue>
    </source>
</reference>
<keyword evidence="3" id="KW-1185">Reference proteome</keyword>
<sequence>MKGRGKRQIPQKTAGQRHRPVTSARQLTHVPVSPSELLVLVHMEWRCLGAIAVMRADEGEAKVSQMSTDELEQLLPPPPPFSHAEDIMKKFEEDIMHEGRVLPRKGVRKGVHKPHSRLLPNGGINIACLPPTKANRAQSPAGSPDLHMWESCRMMPLVGGSSRGYPASPAPSFRRRSKLTLDTLISSQDLAIRSRIEFRTTMVVRPGIREITTPSELVLAAGFLRHQSRFRLFCNLSAMNVYTRGGRGKREIPEKTRRPVASSETISTCENPECTGRGLNPVRLGRRRAV</sequence>
<evidence type="ECO:0000313" key="3">
    <source>
        <dbReference type="Proteomes" id="UP001159363"/>
    </source>
</evidence>
<evidence type="ECO:0000313" key="2">
    <source>
        <dbReference type="EMBL" id="KAJ8867711.1"/>
    </source>
</evidence>
<comment type="caution">
    <text evidence="2">The sequence shown here is derived from an EMBL/GenBank/DDBJ whole genome shotgun (WGS) entry which is preliminary data.</text>
</comment>
<dbReference type="EMBL" id="JARBHB010000015">
    <property type="protein sequence ID" value="KAJ8867711.1"/>
    <property type="molecule type" value="Genomic_DNA"/>
</dbReference>
<accession>A0ABQ9G5H5</accession>
<feature type="compositionally biased region" description="Basic residues" evidence="1">
    <location>
        <begin position="1"/>
        <end position="20"/>
    </location>
</feature>
<gene>
    <name evidence="2" type="ORF">PR048_031514</name>
</gene>
<organism evidence="2 3">
    <name type="scientific">Dryococelus australis</name>
    <dbReference type="NCBI Taxonomy" id="614101"/>
    <lineage>
        <taxon>Eukaryota</taxon>
        <taxon>Metazoa</taxon>
        <taxon>Ecdysozoa</taxon>
        <taxon>Arthropoda</taxon>
        <taxon>Hexapoda</taxon>
        <taxon>Insecta</taxon>
        <taxon>Pterygota</taxon>
        <taxon>Neoptera</taxon>
        <taxon>Polyneoptera</taxon>
        <taxon>Phasmatodea</taxon>
        <taxon>Verophasmatodea</taxon>
        <taxon>Anareolatae</taxon>
        <taxon>Phasmatidae</taxon>
        <taxon>Eurycanthinae</taxon>
        <taxon>Dryococelus</taxon>
    </lineage>
</organism>
<proteinExistence type="predicted"/>
<feature type="region of interest" description="Disordered" evidence="1">
    <location>
        <begin position="1"/>
        <end position="25"/>
    </location>
</feature>
<feature type="region of interest" description="Disordered" evidence="1">
    <location>
        <begin position="249"/>
        <end position="272"/>
    </location>
</feature>